<organism evidence="3 4">
    <name type="scientific">Metabacillus malikii</name>
    <dbReference type="NCBI Taxonomy" id="1504265"/>
    <lineage>
        <taxon>Bacteria</taxon>
        <taxon>Bacillati</taxon>
        <taxon>Bacillota</taxon>
        <taxon>Bacilli</taxon>
        <taxon>Bacillales</taxon>
        <taxon>Bacillaceae</taxon>
        <taxon>Metabacillus</taxon>
    </lineage>
</organism>
<keyword evidence="1" id="KW-1133">Transmembrane helix</keyword>
<feature type="transmembrane region" description="Helical" evidence="1">
    <location>
        <begin position="112"/>
        <end position="133"/>
    </location>
</feature>
<evidence type="ECO:0000313" key="4">
    <source>
        <dbReference type="Proteomes" id="UP001234495"/>
    </source>
</evidence>
<proteinExistence type="predicted"/>
<feature type="domain" description="VanZ-like" evidence="2">
    <location>
        <begin position="70"/>
        <end position="187"/>
    </location>
</feature>
<evidence type="ECO:0000259" key="2">
    <source>
        <dbReference type="Pfam" id="PF04892"/>
    </source>
</evidence>
<evidence type="ECO:0000256" key="1">
    <source>
        <dbReference type="SAM" id="Phobius"/>
    </source>
</evidence>
<dbReference type="RefSeq" id="WP_307338786.1">
    <property type="nucleotide sequence ID" value="NZ_JAUSUD010000004.1"/>
</dbReference>
<dbReference type="InterPro" id="IPR053150">
    <property type="entry name" value="Teicoplanin_resist-assoc"/>
</dbReference>
<name>A0ABT9ZCT1_9BACI</name>
<feature type="transmembrane region" description="Helical" evidence="1">
    <location>
        <begin position="60"/>
        <end position="82"/>
    </location>
</feature>
<reference evidence="3 4" key="1">
    <citation type="submission" date="2023-07" db="EMBL/GenBank/DDBJ databases">
        <title>Genomic Encyclopedia of Type Strains, Phase IV (KMG-IV): sequencing the most valuable type-strain genomes for metagenomic binning, comparative biology and taxonomic classification.</title>
        <authorList>
            <person name="Goeker M."/>
        </authorList>
    </citation>
    <scope>NUCLEOTIDE SEQUENCE [LARGE SCALE GENOMIC DNA]</scope>
    <source>
        <strain evidence="3 4">DSM 29005</strain>
    </source>
</reference>
<accession>A0ABT9ZCT1</accession>
<dbReference type="Proteomes" id="UP001234495">
    <property type="component" value="Unassembled WGS sequence"/>
</dbReference>
<dbReference type="Pfam" id="PF04892">
    <property type="entry name" value="VanZ"/>
    <property type="match status" value="1"/>
</dbReference>
<keyword evidence="1" id="KW-0812">Transmembrane</keyword>
<dbReference type="EMBL" id="JAUSUD010000004">
    <property type="protein sequence ID" value="MDQ0230054.1"/>
    <property type="molecule type" value="Genomic_DNA"/>
</dbReference>
<sequence>MNKQRLYPLLISQVIFFLSMPFWLKFLDYLHPIVIGVIWILLTSIAFILNAIIRKDKIFLPIWFVHLIIVLYTISLFVLLFFRPETQTYGTMNLIPFDTINYYFSGDSNRFIAFYNIVANICLFIPFGIYYHYVVSKPHWMWLMIVSVYAISLIELTQFLTRRGSLDVDDLILNVLGVWLGYLIAPISYKILIINRRR</sequence>
<keyword evidence="4" id="KW-1185">Reference proteome</keyword>
<dbReference type="PANTHER" id="PTHR36834:SF1">
    <property type="entry name" value="INTEGRAL MEMBRANE PROTEIN"/>
    <property type="match status" value="1"/>
</dbReference>
<gene>
    <name evidence="3" type="ORF">J2S19_001306</name>
</gene>
<dbReference type="InterPro" id="IPR006976">
    <property type="entry name" value="VanZ-like"/>
</dbReference>
<feature type="transmembrane region" description="Helical" evidence="1">
    <location>
        <begin position="7"/>
        <end position="24"/>
    </location>
</feature>
<feature type="transmembrane region" description="Helical" evidence="1">
    <location>
        <begin position="30"/>
        <end position="53"/>
    </location>
</feature>
<feature type="transmembrane region" description="Helical" evidence="1">
    <location>
        <begin position="171"/>
        <end position="192"/>
    </location>
</feature>
<dbReference type="PANTHER" id="PTHR36834">
    <property type="entry name" value="MEMBRANE PROTEIN-RELATED"/>
    <property type="match status" value="1"/>
</dbReference>
<keyword evidence="1" id="KW-0472">Membrane</keyword>
<comment type="caution">
    <text evidence="3">The sequence shown here is derived from an EMBL/GenBank/DDBJ whole genome shotgun (WGS) entry which is preliminary data.</text>
</comment>
<feature type="transmembrane region" description="Helical" evidence="1">
    <location>
        <begin position="140"/>
        <end position="159"/>
    </location>
</feature>
<evidence type="ECO:0000313" key="3">
    <source>
        <dbReference type="EMBL" id="MDQ0230054.1"/>
    </source>
</evidence>
<protein>
    <submittedName>
        <fullName evidence="3">Glycopeptide antibiotics resistance protein</fullName>
    </submittedName>
</protein>